<evidence type="ECO:0000256" key="1">
    <source>
        <dbReference type="SAM" id="Phobius"/>
    </source>
</evidence>
<evidence type="ECO:0008006" key="4">
    <source>
        <dbReference type="Google" id="ProtNLM"/>
    </source>
</evidence>
<protein>
    <recommendedName>
        <fullName evidence="4">Mobilization protein</fullName>
    </recommendedName>
</protein>
<dbReference type="RefSeq" id="WP_181055014.1">
    <property type="nucleotide sequence ID" value="NZ_JACDXJ010000008.1"/>
</dbReference>
<keyword evidence="1" id="KW-1133">Transmembrane helix</keyword>
<evidence type="ECO:0000313" key="3">
    <source>
        <dbReference type="Proteomes" id="UP000572984"/>
    </source>
</evidence>
<dbReference type="Proteomes" id="UP000572984">
    <property type="component" value="Unassembled WGS sequence"/>
</dbReference>
<name>A0A838BXW7_9HYPH</name>
<keyword evidence="1" id="KW-0472">Membrane</keyword>
<keyword evidence="3" id="KW-1185">Reference proteome</keyword>
<keyword evidence="1" id="KW-0812">Transmembrane</keyword>
<organism evidence="2 3">
    <name type="scientific">Microvirga mediterraneensis</name>
    <dbReference type="NCBI Taxonomy" id="2754695"/>
    <lineage>
        <taxon>Bacteria</taxon>
        <taxon>Pseudomonadati</taxon>
        <taxon>Pseudomonadota</taxon>
        <taxon>Alphaproteobacteria</taxon>
        <taxon>Hyphomicrobiales</taxon>
        <taxon>Methylobacteriaceae</taxon>
        <taxon>Microvirga</taxon>
    </lineage>
</organism>
<proteinExistence type="predicted"/>
<comment type="caution">
    <text evidence="2">The sequence shown here is derived from an EMBL/GenBank/DDBJ whole genome shotgun (WGS) entry which is preliminary data.</text>
</comment>
<accession>A0A838BXW7</accession>
<feature type="transmembrane region" description="Helical" evidence="1">
    <location>
        <begin position="80"/>
        <end position="106"/>
    </location>
</feature>
<evidence type="ECO:0000313" key="2">
    <source>
        <dbReference type="EMBL" id="MBA1159426.1"/>
    </source>
</evidence>
<dbReference type="EMBL" id="JACDXJ010000008">
    <property type="protein sequence ID" value="MBA1159426.1"/>
    <property type="molecule type" value="Genomic_DNA"/>
</dbReference>
<gene>
    <name evidence="2" type="ORF">H0S73_25445</name>
</gene>
<reference evidence="2 3" key="1">
    <citation type="submission" date="2020-07" db="EMBL/GenBank/DDBJ databases">
        <title>Draft genome and description of Microvirga mediterraneensis Marseille-Q2068 sp. nov.</title>
        <authorList>
            <person name="Boxberger M."/>
        </authorList>
    </citation>
    <scope>NUCLEOTIDE SEQUENCE [LARGE SCALE GENOMIC DNA]</scope>
    <source>
        <strain evidence="2 3">Marseille-Q2068</strain>
    </source>
</reference>
<dbReference type="AlphaFoldDB" id="A0A838BXW7"/>
<sequence>MQKDGAGTRLADRLRSQMQSERHEIESVARDELNKLASSLRAESKTALLSMKSSLADAVAVQITALSAEMRQIEARQRRWPAWTALGCSVIVLTALALLWSVTAWLRSDLESLRAATAHETAALERLKASTHGLDLQSAKEGTFLILPAGFAGKPLTPWTCGSRPCLKLD</sequence>